<dbReference type="Gene3D" id="3.40.50.410">
    <property type="entry name" value="von Willebrand factor, type A domain"/>
    <property type="match status" value="2"/>
</dbReference>
<evidence type="ECO:0008006" key="6">
    <source>
        <dbReference type="Google" id="ProtNLM"/>
    </source>
</evidence>
<dbReference type="SUPFAM" id="SSF53300">
    <property type="entry name" value="vWA-like"/>
    <property type="match status" value="2"/>
</dbReference>
<organism evidence="4 5">
    <name type="scientific">Steinernema hermaphroditum</name>
    <dbReference type="NCBI Taxonomy" id="289476"/>
    <lineage>
        <taxon>Eukaryota</taxon>
        <taxon>Metazoa</taxon>
        <taxon>Ecdysozoa</taxon>
        <taxon>Nematoda</taxon>
        <taxon>Chromadorea</taxon>
        <taxon>Rhabditida</taxon>
        <taxon>Tylenchina</taxon>
        <taxon>Panagrolaimomorpha</taxon>
        <taxon>Strongyloidoidea</taxon>
        <taxon>Steinernematidae</taxon>
        <taxon>Steinernema</taxon>
    </lineage>
</organism>
<dbReference type="PROSITE" id="PS50041">
    <property type="entry name" value="C_TYPE_LECTIN_2"/>
    <property type="match status" value="1"/>
</dbReference>
<accession>A0AA39MBQ9</accession>
<keyword evidence="5" id="KW-1185">Reference proteome</keyword>
<dbReference type="InterPro" id="IPR002035">
    <property type="entry name" value="VWF_A"/>
</dbReference>
<feature type="domain" description="VWFA" evidence="3">
    <location>
        <begin position="58"/>
        <end position="232"/>
    </location>
</feature>
<dbReference type="AlphaFoldDB" id="A0AA39MBQ9"/>
<dbReference type="SUPFAM" id="SSF56436">
    <property type="entry name" value="C-type lectin-like"/>
    <property type="match status" value="1"/>
</dbReference>
<dbReference type="PANTHER" id="PTHR24020">
    <property type="entry name" value="COLLAGEN ALPHA"/>
    <property type="match status" value="1"/>
</dbReference>
<dbReference type="Pfam" id="PF00059">
    <property type="entry name" value="Lectin_C"/>
    <property type="match status" value="1"/>
</dbReference>
<dbReference type="EMBL" id="JAUCMV010000001">
    <property type="protein sequence ID" value="KAK0428372.1"/>
    <property type="molecule type" value="Genomic_DNA"/>
</dbReference>
<evidence type="ECO:0000259" key="3">
    <source>
        <dbReference type="PROSITE" id="PS50234"/>
    </source>
</evidence>
<dbReference type="SMART" id="SM00327">
    <property type="entry name" value="VWA"/>
    <property type="match status" value="2"/>
</dbReference>
<keyword evidence="1" id="KW-0732">Signal</keyword>
<dbReference type="InterPro" id="IPR036465">
    <property type="entry name" value="vWFA_dom_sf"/>
</dbReference>
<proteinExistence type="predicted"/>
<dbReference type="CDD" id="cd00037">
    <property type="entry name" value="CLECT"/>
    <property type="match status" value="1"/>
</dbReference>
<dbReference type="CDD" id="cd01450">
    <property type="entry name" value="vWFA_subfamily_ECM"/>
    <property type="match status" value="2"/>
</dbReference>
<dbReference type="Proteomes" id="UP001175271">
    <property type="component" value="Unassembled WGS sequence"/>
</dbReference>
<dbReference type="SMART" id="SM00034">
    <property type="entry name" value="CLECT"/>
    <property type="match status" value="1"/>
</dbReference>
<comment type="caution">
    <text evidence="4">The sequence shown here is derived from an EMBL/GenBank/DDBJ whole genome shotgun (WGS) entry which is preliminary data.</text>
</comment>
<name>A0AA39MBQ9_9BILA</name>
<dbReference type="InterPro" id="IPR016186">
    <property type="entry name" value="C-type_lectin-like/link_sf"/>
</dbReference>
<feature type="domain" description="VWFA" evidence="3">
    <location>
        <begin position="257"/>
        <end position="417"/>
    </location>
</feature>
<evidence type="ECO:0000256" key="1">
    <source>
        <dbReference type="SAM" id="SignalP"/>
    </source>
</evidence>
<reference evidence="4" key="1">
    <citation type="submission" date="2023-06" db="EMBL/GenBank/DDBJ databases">
        <title>Genomic analysis of the entomopathogenic nematode Steinernema hermaphroditum.</title>
        <authorList>
            <person name="Schwarz E.M."/>
            <person name="Heppert J.K."/>
            <person name="Baniya A."/>
            <person name="Schwartz H.T."/>
            <person name="Tan C.-H."/>
            <person name="Antoshechkin I."/>
            <person name="Sternberg P.W."/>
            <person name="Goodrich-Blair H."/>
            <person name="Dillman A.R."/>
        </authorList>
    </citation>
    <scope>NUCLEOTIDE SEQUENCE</scope>
    <source>
        <strain evidence="4">PS9179</strain>
        <tissue evidence="4">Whole animal</tissue>
    </source>
</reference>
<sequence length="597" mass="66353">MRSLLFVLLVPAFVLCSTDLDAPGSGESYDGDFGLSTSAPEVLDLTTEAQLLYNRALDLVFVIDQSVNGEPNNFNIIKNEVARVVRGMNIGSAHTQSRVGLVTVSSEVRVSFCLDAYDNKTALAAAIEKLEYKGDGRNIADGICLATKSVFDDDANRADIPDVMVIITDGHDSPNNIKNQLEEAKKQGIEVYAVAVRKDVKKLEEVIGSGNLFAANTFAEVEGSLARLFETVSKDVKAVEEPKTGRCSQNLSNLWLDMVFVLDSSMGVNRHDFNFQKALILGLLREIKVSQAGQHSTRIAFVNVGERAHRIGNLTTFKDNLQASHALRRTNFLGAQHLNVGDGLSEAQKIFTESDQRPNVRNVVVLFSSKKVDCHTQIFSQLGNTHPCRIAASIQQRGAVLITVAMNFHETAMSALEFGNRCFATKNDHHFKENFIRMALRANCFCHAPYKQLVDMDTCESYGECLYLAESPTVYHAAVDGCDMEDATIADVFDDTKEKLVEQLAAQKGLTPFWIGLSNDRDNKRLKWDSGENFSPKYFHKFQNATFNGRKCTAVVKVPSSNDPKKEETRWVQQDCSGPSHYYFCQRKACDADHYCY</sequence>
<gene>
    <name evidence="4" type="ORF">QR680_010761</name>
</gene>
<dbReference type="PRINTS" id="PR00453">
    <property type="entry name" value="VWFADOMAIN"/>
</dbReference>
<feature type="signal peptide" evidence="1">
    <location>
        <begin position="1"/>
        <end position="16"/>
    </location>
</feature>
<evidence type="ECO:0000313" key="5">
    <source>
        <dbReference type="Proteomes" id="UP001175271"/>
    </source>
</evidence>
<dbReference type="InterPro" id="IPR001304">
    <property type="entry name" value="C-type_lectin-like"/>
</dbReference>
<evidence type="ECO:0000259" key="2">
    <source>
        <dbReference type="PROSITE" id="PS50041"/>
    </source>
</evidence>
<dbReference type="PROSITE" id="PS50234">
    <property type="entry name" value="VWFA"/>
    <property type="match status" value="2"/>
</dbReference>
<dbReference type="InterPro" id="IPR016187">
    <property type="entry name" value="CTDL_fold"/>
</dbReference>
<feature type="chain" id="PRO_5041343771" description="C-type lectin domain-containing protein" evidence="1">
    <location>
        <begin position="17"/>
        <end position="597"/>
    </location>
</feature>
<dbReference type="PANTHER" id="PTHR24020:SF84">
    <property type="entry name" value="VWFA DOMAIN-CONTAINING PROTEIN"/>
    <property type="match status" value="1"/>
</dbReference>
<dbReference type="Pfam" id="PF00092">
    <property type="entry name" value="VWA"/>
    <property type="match status" value="2"/>
</dbReference>
<dbReference type="Gene3D" id="3.10.100.10">
    <property type="entry name" value="Mannose-Binding Protein A, subunit A"/>
    <property type="match status" value="1"/>
</dbReference>
<feature type="domain" description="C-type lectin" evidence="2">
    <location>
        <begin position="461"/>
        <end position="577"/>
    </location>
</feature>
<evidence type="ECO:0000313" key="4">
    <source>
        <dbReference type="EMBL" id="KAK0428372.1"/>
    </source>
</evidence>
<protein>
    <recommendedName>
        <fullName evidence="6">C-type lectin domain-containing protein</fullName>
    </recommendedName>
</protein>
<dbReference type="InterPro" id="IPR050525">
    <property type="entry name" value="ECM_Assembly_Org"/>
</dbReference>